<keyword evidence="9" id="KW-0812">Transmembrane</keyword>
<keyword evidence="13" id="KW-1185">Reference proteome</keyword>
<dbReference type="PANTHER" id="PTHR24421">
    <property type="entry name" value="NITRATE/NITRITE SENSOR PROTEIN NARX-RELATED"/>
    <property type="match status" value="1"/>
</dbReference>
<comment type="catalytic activity">
    <reaction evidence="1">
        <text>ATP + protein L-histidine = ADP + protein N-phospho-L-histidine.</text>
        <dbReference type="EC" id="2.7.13.3"/>
    </reaction>
</comment>
<evidence type="ECO:0000256" key="9">
    <source>
        <dbReference type="SAM" id="Phobius"/>
    </source>
</evidence>
<evidence type="ECO:0000256" key="4">
    <source>
        <dbReference type="ARBA" id="ARBA00022679"/>
    </source>
</evidence>
<keyword evidence="5" id="KW-0547">Nucleotide-binding</keyword>
<dbReference type="GO" id="GO:0000155">
    <property type="term" value="F:phosphorelay sensor kinase activity"/>
    <property type="evidence" value="ECO:0007669"/>
    <property type="project" value="InterPro"/>
</dbReference>
<dbReference type="RefSeq" id="WP_006063685.1">
    <property type="nucleotide sequence ID" value="NZ_KB290831.1"/>
</dbReference>
<evidence type="ECO:0000256" key="2">
    <source>
        <dbReference type="ARBA" id="ARBA00012438"/>
    </source>
</evidence>
<feature type="transmembrane region" description="Helical" evidence="9">
    <location>
        <begin position="104"/>
        <end position="124"/>
    </location>
</feature>
<evidence type="ECO:0000256" key="7">
    <source>
        <dbReference type="ARBA" id="ARBA00022840"/>
    </source>
</evidence>
<proteinExistence type="predicted"/>
<dbReference type="InterPro" id="IPR036890">
    <property type="entry name" value="HATPase_C_sf"/>
</dbReference>
<keyword evidence="9" id="KW-0472">Membrane</keyword>
<evidence type="ECO:0000313" key="13">
    <source>
        <dbReference type="Proteomes" id="UP000010445"/>
    </source>
</evidence>
<dbReference type="Pfam" id="PF02518">
    <property type="entry name" value="HATPase_c"/>
    <property type="match status" value="1"/>
</dbReference>
<evidence type="ECO:0000256" key="1">
    <source>
        <dbReference type="ARBA" id="ARBA00000085"/>
    </source>
</evidence>
<dbReference type="Proteomes" id="UP000010445">
    <property type="component" value="Unassembled WGS sequence"/>
</dbReference>
<dbReference type="PATRIC" id="fig|1035195.3.peg.1311"/>
<evidence type="ECO:0000256" key="5">
    <source>
        <dbReference type="ARBA" id="ARBA00022741"/>
    </source>
</evidence>
<dbReference type="Gene3D" id="3.30.565.10">
    <property type="entry name" value="Histidine kinase-like ATPase, C-terminal domain"/>
    <property type="match status" value="1"/>
</dbReference>
<dbReference type="AlphaFoldDB" id="L1MH37"/>
<dbReference type="GO" id="GO:0016020">
    <property type="term" value="C:membrane"/>
    <property type="evidence" value="ECO:0007669"/>
    <property type="project" value="InterPro"/>
</dbReference>
<sequence>MTTNFVIACALLFHPVRREICTGIIAVSLFIIVFMPWESHFTPTAVVFYVTYLVSAYSPPKWRRVWLPVIIVGVGLAIVMNRTFIDENLILSADSPRHMARLQLYPMMAAFSLIGLGFFWLLGLQRRRQDADRQALKDRAELAAVVERTRIAREMHDIVAHNLSAVIALADGARYAAAKDPQVASDTLGTIAETSREALKQMRGLLSVLRDDAVRDPNAVGVSAVEGLLADAHRTGLTVTSTGFDELPEGLPQLTQSTLYRVVQELLTNMLKYSPDRHGTLTAEVTDRRIRIISANKQGDSESDPGFGLIGMRERVHALGGTMQVSRDEEFTVTVELPR</sequence>
<dbReference type="PANTHER" id="PTHR24421:SF10">
    <property type="entry name" value="NITRATE_NITRITE SENSOR PROTEIN NARQ"/>
    <property type="match status" value="1"/>
</dbReference>
<name>L1MH37_9CORY</name>
<accession>L1MH37</accession>
<dbReference type="EMBL" id="AMEM01000018">
    <property type="protein sequence ID" value="EKX90241.1"/>
    <property type="molecule type" value="Genomic_DNA"/>
</dbReference>
<dbReference type="Gene3D" id="1.20.5.1930">
    <property type="match status" value="1"/>
</dbReference>
<evidence type="ECO:0000256" key="6">
    <source>
        <dbReference type="ARBA" id="ARBA00022777"/>
    </source>
</evidence>
<dbReference type="STRING" id="1035195.HMPREF9997_01456"/>
<keyword evidence="6 12" id="KW-0418">Kinase</keyword>
<keyword evidence="7" id="KW-0067">ATP-binding</keyword>
<organism evidence="12 13">
    <name type="scientific">Corynebacterium durum F0235</name>
    <dbReference type="NCBI Taxonomy" id="1035195"/>
    <lineage>
        <taxon>Bacteria</taxon>
        <taxon>Bacillati</taxon>
        <taxon>Actinomycetota</taxon>
        <taxon>Actinomycetes</taxon>
        <taxon>Mycobacteriales</taxon>
        <taxon>Corynebacteriaceae</taxon>
        <taxon>Corynebacterium</taxon>
    </lineage>
</organism>
<evidence type="ECO:0000256" key="3">
    <source>
        <dbReference type="ARBA" id="ARBA00022553"/>
    </source>
</evidence>
<gene>
    <name evidence="12" type="ORF">HMPREF9997_01456</name>
</gene>
<dbReference type="GO" id="GO:0046983">
    <property type="term" value="F:protein dimerization activity"/>
    <property type="evidence" value="ECO:0007669"/>
    <property type="project" value="InterPro"/>
</dbReference>
<dbReference type="SUPFAM" id="SSF55874">
    <property type="entry name" value="ATPase domain of HSP90 chaperone/DNA topoisomerase II/histidine kinase"/>
    <property type="match status" value="1"/>
</dbReference>
<keyword evidence="9" id="KW-1133">Transmembrane helix</keyword>
<dbReference type="eggNOG" id="COG4585">
    <property type="taxonomic scope" value="Bacteria"/>
</dbReference>
<feature type="transmembrane region" description="Helical" evidence="9">
    <location>
        <begin position="28"/>
        <end position="53"/>
    </location>
</feature>
<feature type="domain" description="Histidine kinase/HSP90-like ATPase" evidence="10">
    <location>
        <begin position="257"/>
        <end position="338"/>
    </location>
</feature>
<feature type="transmembrane region" description="Helical" evidence="9">
    <location>
        <begin position="65"/>
        <end position="84"/>
    </location>
</feature>
<dbReference type="HOGENOM" id="CLU_000445_20_1_11"/>
<dbReference type="InterPro" id="IPR011712">
    <property type="entry name" value="Sig_transdc_His_kin_sub3_dim/P"/>
</dbReference>
<evidence type="ECO:0000313" key="12">
    <source>
        <dbReference type="EMBL" id="EKX90241.1"/>
    </source>
</evidence>
<evidence type="ECO:0000259" key="11">
    <source>
        <dbReference type="Pfam" id="PF07730"/>
    </source>
</evidence>
<dbReference type="EC" id="2.7.13.3" evidence="2"/>
<keyword evidence="3" id="KW-0597">Phosphoprotein</keyword>
<dbReference type="InterPro" id="IPR050482">
    <property type="entry name" value="Sensor_HK_TwoCompSys"/>
</dbReference>
<feature type="domain" description="Signal transduction histidine kinase subgroup 3 dimerisation and phosphoacceptor" evidence="11">
    <location>
        <begin position="147"/>
        <end position="212"/>
    </location>
</feature>
<dbReference type="GO" id="GO:0005524">
    <property type="term" value="F:ATP binding"/>
    <property type="evidence" value="ECO:0007669"/>
    <property type="project" value="UniProtKB-KW"/>
</dbReference>
<keyword evidence="4" id="KW-0808">Transferase</keyword>
<dbReference type="Pfam" id="PF07730">
    <property type="entry name" value="HisKA_3"/>
    <property type="match status" value="1"/>
</dbReference>
<dbReference type="InterPro" id="IPR003594">
    <property type="entry name" value="HATPase_dom"/>
</dbReference>
<keyword evidence="8" id="KW-0902">Two-component regulatory system</keyword>
<dbReference type="CDD" id="cd16917">
    <property type="entry name" value="HATPase_UhpB-NarQ-NarX-like"/>
    <property type="match status" value="1"/>
</dbReference>
<evidence type="ECO:0000259" key="10">
    <source>
        <dbReference type="Pfam" id="PF02518"/>
    </source>
</evidence>
<reference evidence="12 13" key="1">
    <citation type="submission" date="2012-05" db="EMBL/GenBank/DDBJ databases">
        <authorList>
            <person name="Weinstock G."/>
            <person name="Sodergren E."/>
            <person name="Lobos E.A."/>
            <person name="Fulton L."/>
            <person name="Fulton R."/>
            <person name="Courtney L."/>
            <person name="Fronick C."/>
            <person name="O'Laughlin M."/>
            <person name="Godfrey J."/>
            <person name="Wilson R.M."/>
            <person name="Miner T."/>
            <person name="Farmer C."/>
            <person name="Delehaunty K."/>
            <person name="Cordes M."/>
            <person name="Minx P."/>
            <person name="Tomlinson C."/>
            <person name="Chen J."/>
            <person name="Wollam A."/>
            <person name="Pepin K.H."/>
            <person name="Bhonagiri V."/>
            <person name="Zhang X."/>
            <person name="Suruliraj S."/>
            <person name="Warren W."/>
            <person name="Mitreva M."/>
            <person name="Mardis E.R."/>
            <person name="Wilson R.K."/>
        </authorList>
    </citation>
    <scope>NUCLEOTIDE SEQUENCE [LARGE SCALE GENOMIC DNA]</scope>
    <source>
        <strain evidence="12 13">F0235</strain>
    </source>
</reference>
<protein>
    <recommendedName>
        <fullName evidence="2">histidine kinase</fullName>
        <ecNumber evidence="2">2.7.13.3</ecNumber>
    </recommendedName>
</protein>
<evidence type="ECO:0000256" key="8">
    <source>
        <dbReference type="ARBA" id="ARBA00023012"/>
    </source>
</evidence>
<comment type="caution">
    <text evidence="12">The sequence shown here is derived from an EMBL/GenBank/DDBJ whole genome shotgun (WGS) entry which is preliminary data.</text>
</comment>